<evidence type="ECO:0000256" key="5">
    <source>
        <dbReference type="ARBA" id="ARBA00023163"/>
    </source>
</evidence>
<dbReference type="InterPro" id="IPR003593">
    <property type="entry name" value="AAA+_ATPase"/>
</dbReference>
<reference evidence="9 10" key="1">
    <citation type="submission" date="2019-07" db="EMBL/GenBank/DDBJ databases">
        <authorList>
            <person name="Kim J."/>
        </authorList>
    </citation>
    <scope>NUCLEOTIDE SEQUENCE [LARGE SCALE GENOMIC DNA]</scope>
    <source>
        <strain evidence="10">dk17</strain>
    </source>
</reference>
<dbReference type="GO" id="GO:0000160">
    <property type="term" value="P:phosphorelay signal transduction system"/>
    <property type="evidence" value="ECO:0007669"/>
    <property type="project" value="InterPro"/>
</dbReference>
<dbReference type="PROSITE" id="PS00675">
    <property type="entry name" value="SIGMA54_INTERACT_1"/>
    <property type="match status" value="1"/>
</dbReference>
<dbReference type="InterPro" id="IPR058031">
    <property type="entry name" value="AAA_lid_NorR"/>
</dbReference>
<dbReference type="InterPro" id="IPR027417">
    <property type="entry name" value="P-loop_NTPase"/>
</dbReference>
<keyword evidence="1" id="KW-0547">Nucleotide-binding</keyword>
<keyword evidence="4" id="KW-0238">DNA-binding</keyword>
<feature type="domain" description="Response regulatory" evidence="8">
    <location>
        <begin position="3"/>
        <end position="117"/>
    </location>
</feature>
<sequence length="635" mass="71203">MKKILIVEDEFLVSQHIKSVLRDSGFKVSGVADNVEEALSLTKEHSPDLVLVDIQLKGDLSGIDLARSLAAENIPIVFLTANFEGSTLEQAKETLPLGFIVKPFREFDLLTTLDVAFYRHQHMLDSRYKEEQDLDRKLRGITDAIKDEKTLFIRIAEVLQPHVPFDYLNIVNLVSDRSPEINSGLLRVGFEEYQYIGDEGFRNIAGQKKGIPGAANLIEYGITRQKIYSDSDFENLFDVSPRSKLLSGIYDLRSAILFPVEAENNDMIRIEFYNRRSNIYSQHHLVLLSRIQTLLHNLFTRKVSVQPLKTGLRKGGGESGTSGDFDGMVGTSSAMLSVLDKIEIVAPLDTSVLILGESGTGKERVARSIHARSIRKDKPFVIVNCASLPVNLVESELFGHEKGAFTGAVEKREGKFEIANGGTIFLDEIGELTMDVQVKLLRVLQEQEIDRIGGRGPIKIDVRIIAATNRDLEVEMENGRFRLDLYYRLFVFPVSVPALRERVEDIAALTDFFVTRYALRYKKGVSGVSDELMEKMINYSWPGNVRELEHFIERSLLMTKGTIITDAEMPKQSRLILPAAETPARIKTIDENEREYILSVLSTCSGRIRGANGAAAVMGLPPTTLHSKMKRLGIR</sequence>
<dbReference type="InterPro" id="IPR025943">
    <property type="entry name" value="Sigma_54_int_dom_ATP-bd_2"/>
</dbReference>
<dbReference type="PANTHER" id="PTHR32071">
    <property type="entry name" value="TRANSCRIPTIONAL REGULATORY PROTEIN"/>
    <property type="match status" value="1"/>
</dbReference>
<dbReference type="InterPro" id="IPR009057">
    <property type="entry name" value="Homeodomain-like_sf"/>
</dbReference>
<dbReference type="AlphaFoldDB" id="A0A563TYE4"/>
<dbReference type="PROSITE" id="PS00676">
    <property type="entry name" value="SIGMA54_INTERACT_2"/>
    <property type="match status" value="1"/>
</dbReference>
<dbReference type="InterPro" id="IPR002078">
    <property type="entry name" value="Sigma_54_int"/>
</dbReference>
<organism evidence="9 10">
    <name type="scientific">Mucilaginibacter pallidiroseus</name>
    <dbReference type="NCBI Taxonomy" id="2599295"/>
    <lineage>
        <taxon>Bacteria</taxon>
        <taxon>Pseudomonadati</taxon>
        <taxon>Bacteroidota</taxon>
        <taxon>Sphingobacteriia</taxon>
        <taxon>Sphingobacteriales</taxon>
        <taxon>Sphingobacteriaceae</taxon>
        <taxon>Mucilaginibacter</taxon>
    </lineage>
</organism>
<keyword evidence="3" id="KW-0805">Transcription regulation</keyword>
<dbReference type="EMBL" id="VOEJ01000011">
    <property type="protein sequence ID" value="TWR24387.1"/>
    <property type="molecule type" value="Genomic_DNA"/>
</dbReference>
<accession>A0A563TYE4</accession>
<keyword evidence="10" id="KW-1185">Reference proteome</keyword>
<gene>
    <name evidence="9" type="ORF">FPZ43_18335</name>
</gene>
<keyword evidence="2" id="KW-0067">ATP-binding</keyword>
<dbReference type="SUPFAM" id="SSF46689">
    <property type="entry name" value="Homeodomain-like"/>
    <property type="match status" value="1"/>
</dbReference>
<dbReference type="PROSITE" id="PS50110">
    <property type="entry name" value="RESPONSE_REGULATORY"/>
    <property type="match status" value="1"/>
</dbReference>
<dbReference type="PROSITE" id="PS50045">
    <property type="entry name" value="SIGMA54_INTERACT_4"/>
    <property type="match status" value="1"/>
</dbReference>
<dbReference type="CDD" id="cd17534">
    <property type="entry name" value="REC_DC-like"/>
    <property type="match status" value="1"/>
</dbReference>
<feature type="modified residue" description="4-aspartylphosphate" evidence="6">
    <location>
        <position position="53"/>
    </location>
</feature>
<dbReference type="SUPFAM" id="SSF52172">
    <property type="entry name" value="CheY-like"/>
    <property type="match status" value="1"/>
</dbReference>
<evidence type="ECO:0000259" key="8">
    <source>
        <dbReference type="PROSITE" id="PS50110"/>
    </source>
</evidence>
<dbReference type="Pfam" id="PF00158">
    <property type="entry name" value="Sigma54_activat"/>
    <property type="match status" value="1"/>
</dbReference>
<dbReference type="InterPro" id="IPR025944">
    <property type="entry name" value="Sigma_54_int_dom_CS"/>
</dbReference>
<evidence type="ECO:0000313" key="10">
    <source>
        <dbReference type="Proteomes" id="UP000320042"/>
    </source>
</evidence>
<dbReference type="Gene3D" id="1.10.10.60">
    <property type="entry name" value="Homeodomain-like"/>
    <property type="match status" value="1"/>
</dbReference>
<protein>
    <submittedName>
        <fullName evidence="9">Response regulator</fullName>
    </submittedName>
</protein>
<dbReference type="GO" id="GO:0005524">
    <property type="term" value="F:ATP binding"/>
    <property type="evidence" value="ECO:0007669"/>
    <property type="project" value="UniProtKB-KW"/>
</dbReference>
<comment type="caution">
    <text evidence="9">The sequence shown here is derived from an EMBL/GenBank/DDBJ whole genome shotgun (WGS) entry which is preliminary data.</text>
</comment>
<dbReference type="SMART" id="SM00448">
    <property type="entry name" value="REC"/>
    <property type="match status" value="1"/>
</dbReference>
<keyword evidence="5" id="KW-0804">Transcription</keyword>
<evidence type="ECO:0000313" key="9">
    <source>
        <dbReference type="EMBL" id="TWR24387.1"/>
    </source>
</evidence>
<dbReference type="FunFam" id="3.40.50.300:FF:000006">
    <property type="entry name" value="DNA-binding transcriptional regulator NtrC"/>
    <property type="match status" value="1"/>
</dbReference>
<evidence type="ECO:0000256" key="2">
    <source>
        <dbReference type="ARBA" id="ARBA00022840"/>
    </source>
</evidence>
<evidence type="ECO:0000259" key="7">
    <source>
        <dbReference type="PROSITE" id="PS50045"/>
    </source>
</evidence>
<dbReference type="Proteomes" id="UP000320042">
    <property type="component" value="Unassembled WGS sequence"/>
</dbReference>
<evidence type="ECO:0000256" key="4">
    <source>
        <dbReference type="ARBA" id="ARBA00023125"/>
    </source>
</evidence>
<proteinExistence type="predicted"/>
<dbReference type="Pfam" id="PF00072">
    <property type="entry name" value="Response_reg"/>
    <property type="match status" value="1"/>
</dbReference>
<dbReference type="InterPro" id="IPR001789">
    <property type="entry name" value="Sig_transdc_resp-reg_receiver"/>
</dbReference>
<dbReference type="Gene3D" id="3.40.50.300">
    <property type="entry name" value="P-loop containing nucleotide triphosphate hydrolases"/>
    <property type="match status" value="1"/>
</dbReference>
<dbReference type="InterPro" id="IPR025662">
    <property type="entry name" value="Sigma_54_int_dom_ATP-bd_1"/>
</dbReference>
<dbReference type="GO" id="GO:0003677">
    <property type="term" value="F:DNA binding"/>
    <property type="evidence" value="ECO:0007669"/>
    <property type="project" value="UniProtKB-KW"/>
</dbReference>
<dbReference type="Gene3D" id="3.40.50.2300">
    <property type="match status" value="1"/>
</dbReference>
<dbReference type="PROSITE" id="PS00688">
    <property type="entry name" value="SIGMA54_INTERACT_3"/>
    <property type="match status" value="1"/>
</dbReference>
<dbReference type="OrthoDB" id="9767722at2"/>
<name>A0A563TYE4_9SPHI</name>
<dbReference type="CDD" id="cd00009">
    <property type="entry name" value="AAA"/>
    <property type="match status" value="1"/>
</dbReference>
<dbReference type="GO" id="GO:0006355">
    <property type="term" value="P:regulation of DNA-templated transcription"/>
    <property type="evidence" value="ECO:0007669"/>
    <property type="project" value="InterPro"/>
</dbReference>
<evidence type="ECO:0000256" key="3">
    <source>
        <dbReference type="ARBA" id="ARBA00023015"/>
    </source>
</evidence>
<dbReference type="SUPFAM" id="SSF52540">
    <property type="entry name" value="P-loop containing nucleoside triphosphate hydrolases"/>
    <property type="match status" value="1"/>
</dbReference>
<feature type="domain" description="Sigma-54 factor interaction" evidence="7">
    <location>
        <begin position="328"/>
        <end position="557"/>
    </location>
</feature>
<dbReference type="PANTHER" id="PTHR32071:SF57">
    <property type="entry name" value="C4-DICARBOXYLATE TRANSPORT TRANSCRIPTIONAL REGULATORY PROTEIN DCTD"/>
    <property type="match status" value="1"/>
</dbReference>
<dbReference type="SMART" id="SM00382">
    <property type="entry name" value="AAA"/>
    <property type="match status" value="1"/>
</dbReference>
<dbReference type="Gene3D" id="1.10.8.60">
    <property type="match status" value="1"/>
</dbReference>
<dbReference type="Pfam" id="PF25601">
    <property type="entry name" value="AAA_lid_14"/>
    <property type="match status" value="1"/>
</dbReference>
<dbReference type="InterPro" id="IPR011006">
    <property type="entry name" value="CheY-like_superfamily"/>
</dbReference>
<evidence type="ECO:0000256" key="6">
    <source>
        <dbReference type="PROSITE-ProRule" id="PRU00169"/>
    </source>
</evidence>
<keyword evidence="6" id="KW-0597">Phosphoprotein</keyword>
<evidence type="ECO:0000256" key="1">
    <source>
        <dbReference type="ARBA" id="ARBA00022741"/>
    </source>
</evidence>
<dbReference type="RefSeq" id="WP_146383388.1">
    <property type="nucleotide sequence ID" value="NZ_VOEJ01000011.1"/>
</dbReference>